<dbReference type="InterPro" id="IPR006860">
    <property type="entry name" value="FecR"/>
</dbReference>
<dbReference type="PANTHER" id="PTHR30273:SF2">
    <property type="entry name" value="PROTEIN FECR"/>
    <property type="match status" value="1"/>
</dbReference>
<keyword evidence="1" id="KW-0812">Transmembrane</keyword>
<dbReference type="Gene3D" id="2.60.120.1440">
    <property type="match status" value="1"/>
</dbReference>
<feature type="domain" description="Protein FecR C-terminal" evidence="3">
    <location>
        <begin position="265"/>
        <end position="333"/>
    </location>
</feature>
<proteinExistence type="predicted"/>
<evidence type="ECO:0000313" key="4">
    <source>
        <dbReference type="EMBL" id="MBT1704555.1"/>
    </source>
</evidence>
<dbReference type="InterPro" id="IPR032508">
    <property type="entry name" value="FecR_C"/>
</dbReference>
<evidence type="ECO:0000259" key="3">
    <source>
        <dbReference type="Pfam" id="PF16344"/>
    </source>
</evidence>
<comment type="caution">
    <text evidence="4">The sequence shown here is derived from an EMBL/GenBank/DDBJ whole genome shotgun (WGS) entry which is preliminary data.</text>
</comment>
<dbReference type="EMBL" id="JAHESD010000033">
    <property type="protein sequence ID" value="MBT1704555.1"/>
    <property type="molecule type" value="Genomic_DNA"/>
</dbReference>
<sequence length="335" mass="39099">MRIQPDQYYRDLISGFLEKQLSDAELDELKSWLMQDASHKEYFDKVNENYQTTKILDQFNSEKIDNAWLKLSEKINGEKNRHFKQRTISQYYYNFLRVAASVSILVLTSLLLWKLYNSVVTPTSDLIVVENSQTRNTHIVLPDGSLVWLNGSSTIEYNSDFGKTNRQVKLNGEAFFDVKKKDNQNFIVRTNNISVRVKGTRFNVSAYKGQEVKTTLEEGKVELSLYDDKVYPMVPGEQIIVNDKENRVVLQKVDPADYTAWKEEKLLFDNTPLADIILKLENRYKVDIVVDAQVASRERLTMTIHQETIDEIMEMIQLSSRLNWKKTNNQILIYE</sequence>
<evidence type="ECO:0000259" key="2">
    <source>
        <dbReference type="Pfam" id="PF04773"/>
    </source>
</evidence>
<evidence type="ECO:0000256" key="1">
    <source>
        <dbReference type="SAM" id="Phobius"/>
    </source>
</evidence>
<keyword evidence="1" id="KW-0472">Membrane</keyword>
<dbReference type="PANTHER" id="PTHR30273">
    <property type="entry name" value="PERIPLASMIC SIGNAL SENSOR AND SIGMA FACTOR ACTIVATOR FECR-RELATED"/>
    <property type="match status" value="1"/>
</dbReference>
<dbReference type="Gene3D" id="3.55.50.30">
    <property type="match status" value="1"/>
</dbReference>
<dbReference type="Proteomes" id="UP000772618">
    <property type="component" value="Unassembled WGS sequence"/>
</dbReference>
<keyword evidence="5" id="KW-1185">Reference proteome</keyword>
<protein>
    <submittedName>
        <fullName evidence="4">FecR domain-containing protein</fullName>
    </submittedName>
</protein>
<keyword evidence="1" id="KW-1133">Transmembrane helix</keyword>
<accession>A0ABS5VUP9</accession>
<dbReference type="InterPro" id="IPR012373">
    <property type="entry name" value="Ferrdict_sens_TM"/>
</dbReference>
<dbReference type="PIRSF" id="PIRSF018266">
    <property type="entry name" value="FecR"/>
    <property type="match status" value="1"/>
</dbReference>
<dbReference type="Pfam" id="PF16344">
    <property type="entry name" value="FecR_C"/>
    <property type="match status" value="1"/>
</dbReference>
<evidence type="ECO:0000313" key="5">
    <source>
        <dbReference type="Proteomes" id="UP000772618"/>
    </source>
</evidence>
<gene>
    <name evidence="4" type="ORF">KK060_14775</name>
</gene>
<name>A0ABS5VUP9_9BACT</name>
<feature type="domain" description="FecR protein" evidence="2">
    <location>
        <begin position="135"/>
        <end position="222"/>
    </location>
</feature>
<organism evidence="4 5">
    <name type="scientific">Chryseosolibacter indicus</name>
    <dbReference type="NCBI Taxonomy" id="2782351"/>
    <lineage>
        <taxon>Bacteria</taxon>
        <taxon>Pseudomonadati</taxon>
        <taxon>Bacteroidota</taxon>
        <taxon>Cytophagia</taxon>
        <taxon>Cytophagales</taxon>
        <taxon>Chryseotaleaceae</taxon>
        <taxon>Chryseosolibacter</taxon>
    </lineage>
</organism>
<feature type="transmembrane region" description="Helical" evidence="1">
    <location>
        <begin position="91"/>
        <end position="113"/>
    </location>
</feature>
<dbReference type="RefSeq" id="WP_254154515.1">
    <property type="nucleotide sequence ID" value="NZ_JAHESD010000033.1"/>
</dbReference>
<reference evidence="4 5" key="1">
    <citation type="submission" date="2021-05" db="EMBL/GenBank/DDBJ databases">
        <title>A Polyphasic approach of four new species of the genus Ohtaekwangia: Ohtaekwangia histidinii sp. nov., Ohtaekwangia cretensis sp. nov., Ohtaekwangia indiensis sp. nov., Ohtaekwangia reichenbachii sp. nov. from diverse environment.</title>
        <authorList>
            <person name="Octaviana S."/>
        </authorList>
    </citation>
    <scope>NUCLEOTIDE SEQUENCE [LARGE SCALE GENOMIC DNA]</scope>
    <source>
        <strain evidence="4 5">PWU20</strain>
    </source>
</reference>
<dbReference type="Pfam" id="PF04773">
    <property type="entry name" value="FecR"/>
    <property type="match status" value="1"/>
</dbReference>